<dbReference type="Proteomes" id="UP000184112">
    <property type="component" value="Unassembled WGS sequence"/>
</dbReference>
<evidence type="ECO:0000313" key="1">
    <source>
        <dbReference type="EMBL" id="SHH82001.1"/>
    </source>
</evidence>
<sequence length="445" mass="52356">MFYYTENILFQKCIIWEGTGKLRVIQEKKTSKLFIMSKSKLKIYLDETVKDSELFKSKSEFEICKPEIFKYGIMVEEIPTHVVDSDFDYLQSKIPAYELLHSDFINVDLDKIENLSTDDRKKKTISEIIGVAVGIKYTVELLNTNPNKFKKIGIPTNGKYLDYSLIVNNLEYELETKGTVSKYYSTFKKDILEKKKSHSLKDVYLRFGTIAMINNPGDLKNSQCVVVDDPPDDKNRANDDSSYETQLLNYAMFLSYILDSKYYNKFVKPLKNKRLRRVIINQEKFFTQYDFNGKVYLGECFDYRLIRDDLDTLKSNNLNDLYNYKTEQYGKTKFFIGLDLDVIDAINSKNENYLKGYESEWFYNENRKSYFFLDRDGILIVKSENGADFQLENIFTEEEVKYRLSNSLNEKNGYSHKCGAPCTSRDIEGKPCEIRTYRKLCHFHR</sequence>
<accession>A0A1M5W3F9</accession>
<evidence type="ECO:0000313" key="2">
    <source>
        <dbReference type="Proteomes" id="UP000184112"/>
    </source>
</evidence>
<dbReference type="AlphaFoldDB" id="A0A1M5W3F9"/>
<proteinExistence type="predicted"/>
<name>A0A1M5W3F9_FLAJO</name>
<organism evidence="1 2">
    <name type="scientific">Flavobacterium johnsoniae</name>
    <name type="common">Cytophaga johnsonae</name>
    <dbReference type="NCBI Taxonomy" id="986"/>
    <lineage>
        <taxon>Bacteria</taxon>
        <taxon>Pseudomonadati</taxon>
        <taxon>Bacteroidota</taxon>
        <taxon>Flavobacteriia</taxon>
        <taxon>Flavobacteriales</taxon>
        <taxon>Flavobacteriaceae</taxon>
        <taxon>Flavobacterium</taxon>
    </lineage>
</organism>
<gene>
    <name evidence="1" type="ORF">SAMN05444388_1232</name>
</gene>
<protein>
    <submittedName>
        <fullName evidence="1">Uncharacterized protein</fullName>
    </submittedName>
</protein>
<dbReference type="EMBL" id="FQWH01000023">
    <property type="protein sequence ID" value="SHH82001.1"/>
    <property type="molecule type" value="Genomic_DNA"/>
</dbReference>
<reference evidence="1 2" key="1">
    <citation type="submission" date="2016-11" db="EMBL/GenBank/DDBJ databases">
        <authorList>
            <person name="Jaros S."/>
            <person name="Januszkiewicz K."/>
            <person name="Wedrychowicz H."/>
        </authorList>
    </citation>
    <scope>NUCLEOTIDE SEQUENCE [LARGE SCALE GENOMIC DNA]</scope>
    <source>
        <strain evidence="1 2">DSM 6792</strain>
    </source>
</reference>